<dbReference type="Gene3D" id="3.30.420.40">
    <property type="match status" value="4"/>
</dbReference>
<keyword evidence="5" id="KW-1185">Reference proteome</keyword>
<evidence type="ECO:0000256" key="1">
    <source>
        <dbReference type="RuleBase" id="RU000487"/>
    </source>
</evidence>
<sequence>MDIDNAEASSSTPKRNYVYIKDTTFDATPQPALDPASLPDGDTSICIDNGSHSWRAGYSTMSSPYVDRLNVISRYRERKNFRNLMLFGSDVDADATSRSNTRYMFDGDMLVHGDLLECALDFTFLQLGITGSRVDKPIVMTERLANPLFTRAMTSELLFELYGAPSVTYGIDSLFAFSRHRHPDGLAINMGHNASTVIPVVDGRGILSRSKRIPWGGAQASDLMLRLAQLKYPGFPTKVTSTQATFMARETWYFSSNYEEELRELGDPVKLSEMTKVVQFPYTTAEVVEKSEAELAAAAEKRREQGKRLQDMQAKQRAEKLAAKAAELEEYKALIAERSSLKRSDYLLRISETTPFETEAELEAWIKRTESDIRRKQKKEMGEEEVEEEPSFPLVDRPDEELNEEEIKEKRRQRLMKAGWEARVKVREEKKREKERLEEIRQKEENERIHTPDIWAAKLRAEQEAVIARMQERKKKKAQLGDRKSAAAQSRMKSIASLAAEGPPTKKKKGEGEKDDGFGKDDSDWAVYREIGGDDESEAEEEDIAQLDSLEARLLQYDPSFTEDNTLEGRQHLKNALINAFVRGGNSERYNPEDVAQNHQLHLNVERIRVPETWFQPSMVGLDCAGLGEVAGWVLNGFEEDERKRLMQCIVVTGGCANIPNIIPKMRNTLIPVLPFRAPLKIVSSYDGGDPRLEAWKGMAEWSRTEEAKKARVTRQEYDEHGSEWLKEHAWGNPPP</sequence>
<evidence type="ECO:0000313" key="5">
    <source>
        <dbReference type="Proteomes" id="UP000193986"/>
    </source>
</evidence>
<gene>
    <name evidence="4" type="ORF">BCR39DRAFT_517782</name>
</gene>
<dbReference type="InParanoid" id="A0A1Y2BHR1"/>
<dbReference type="EMBL" id="MCFC01000003">
    <property type="protein sequence ID" value="ORY34334.1"/>
    <property type="molecule type" value="Genomic_DNA"/>
</dbReference>
<organism evidence="4 5">
    <name type="scientific">Naematelia encephala</name>
    <dbReference type="NCBI Taxonomy" id="71784"/>
    <lineage>
        <taxon>Eukaryota</taxon>
        <taxon>Fungi</taxon>
        <taxon>Dikarya</taxon>
        <taxon>Basidiomycota</taxon>
        <taxon>Agaricomycotina</taxon>
        <taxon>Tremellomycetes</taxon>
        <taxon>Tremellales</taxon>
        <taxon>Naemateliaceae</taxon>
        <taxon>Naematelia</taxon>
    </lineage>
</organism>
<dbReference type="InterPro" id="IPR043129">
    <property type="entry name" value="ATPase_NBD"/>
</dbReference>
<comment type="similarity">
    <text evidence="1">Belongs to the actin family.</text>
</comment>
<dbReference type="Proteomes" id="UP000193986">
    <property type="component" value="Unassembled WGS sequence"/>
</dbReference>
<dbReference type="OrthoDB" id="7340501at2759"/>
<dbReference type="SMART" id="SM00268">
    <property type="entry name" value="ACTIN"/>
    <property type="match status" value="1"/>
</dbReference>
<dbReference type="InterPro" id="IPR004000">
    <property type="entry name" value="Actin"/>
</dbReference>
<evidence type="ECO:0000256" key="2">
    <source>
        <dbReference type="SAM" id="Coils"/>
    </source>
</evidence>
<dbReference type="FunFam" id="3.30.420.40:FF:000058">
    <property type="entry name" value="Putative actin-related protein 5"/>
    <property type="match status" value="1"/>
</dbReference>
<dbReference type="Gene3D" id="3.90.640.10">
    <property type="entry name" value="Actin, Chain A, domain 4"/>
    <property type="match status" value="2"/>
</dbReference>
<dbReference type="AlphaFoldDB" id="A0A1Y2BHR1"/>
<evidence type="ECO:0000256" key="3">
    <source>
        <dbReference type="SAM" id="MobiDB-lite"/>
    </source>
</evidence>
<protein>
    <submittedName>
        <fullName evidence="4">Putative actin-like protein ARP5</fullName>
    </submittedName>
</protein>
<name>A0A1Y2BHR1_9TREE</name>
<dbReference type="PANTHER" id="PTHR11937">
    <property type="entry name" value="ACTIN"/>
    <property type="match status" value="1"/>
</dbReference>
<dbReference type="STRING" id="71784.A0A1Y2BHR1"/>
<feature type="compositionally biased region" description="Basic and acidic residues" evidence="3">
    <location>
        <begin position="510"/>
        <end position="523"/>
    </location>
</feature>
<dbReference type="Pfam" id="PF00022">
    <property type="entry name" value="Actin"/>
    <property type="match status" value="2"/>
</dbReference>
<keyword evidence="2" id="KW-0175">Coiled coil</keyword>
<feature type="coiled-coil region" evidence="2">
    <location>
        <begin position="288"/>
        <end position="315"/>
    </location>
</feature>
<accession>A0A1Y2BHR1</accession>
<evidence type="ECO:0000313" key="4">
    <source>
        <dbReference type="EMBL" id="ORY34334.1"/>
    </source>
</evidence>
<dbReference type="SUPFAM" id="SSF53067">
    <property type="entry name" value="Actin-like ATPase domain"/>
    <property type="match status" value="2"/>
</dbReference>
<feature type="region of interest" description="Disordered" evidence="3">
    <location>
        <begin position="471"/>
        <end position="527"/>
    </location>
</feature>
<dbReference type="CDD" id="cd10211">
    <property type="entry name" value="ASKHA_NBD_Arp5"/>
    <property type="match status" value="1"/>
</dbReference>
<reference evidence="4 5" key="1">
    <citation type="submission" date="2016-07" db="EMBL/GenBank/DDBJ databases">
        <title>Pervasive Adenine N6-methylation of Active Genes in Fungi.</title>
        <authorList>
            <consortium name="DOE Joint Genome Institute"/>
            <person name="Mondo S.J."/>
            <person name="Dannebaum R.O."/>
            <person name="Kuo R.C."/>
            <person name="Labutti K."/>
            <person name="Haridas S."/>
            <person name="Kuo A."/>
            <person name="Salamov A."/>
            <person name="Ahrendt S.R."/>
            <person name="Lipzen A."/>
            <person name="Sullivan W."/>
            <person name="Andreopoulos W.B."/>
            <person name="Clum A."/>
            <person name="Lindquist E."/>
            <person name="Daum C."/>
            <person name="Ramamoorthy G.K."/>
            <person name="Gryganskyi A."/>
            <person name="Culley D."/>
            <person name="Magnuson J.K."/>
            <person name="James T.Y."/>
            <person name="O'Malley M.A."/>
            <person name="Stajich J.E."/>
            <person name="Spatafora J.W."/>
            <person name="Visel A."/>
            <person name="Grigoriev I.V."/>
        </authorList>
    </citation>
    <scope>NUCLEOTIDE SEQUENCE [LARGE SCALE GENOMIC DNA]</scope>
    <source>
        <strain evidence="4 5">68-887.2</strain>
    </source>
</reference>
<feature type="coiled-coil region" evidence="2">
    <location>
        <begin position="423"/>
        <end position="450"/>
    </location>
</feature>
<comment type="caution">
    <text evidence="4">The sequence shown here is derived from an EMBL/GenBank/DDBJ whole genome shotgun (WGS) entry which is preliminary data.</text>
</comment>
<dbReference type="FunCoup" id="A0A1Y2BHR1">
    <property type="interactions" value="273"/>
</dbReference>
<proteinExistence type="inferred from homology"/>